<dbReference type="RefSeq" id="WP_184828365.1">
    <property type="nucleotide sequence ID" value="NZ_JACHMM010000001.1"/>
</dbReference>
<dbReference type="Proteomes" id="UP000542813">
    <property type="component" value="Unassembled WGS sequence"/>
</dbReference>
<comment type="caution">
    <text evidence="1">The sequence shown here is derived from an EMBL/GenBank/DDBJ whole genome shotgun (WGS) entry which is preliminary data.</text>
</comment>
<sequence>MAQPLTAKIRRVDDTLRKLVERRGDSDDPANALRTAESIDRWLDERILLMRSRDGDPELATMGERRN</sequence>
<evidence type="ECO:0000313" key="2">
    <source>
        <dbReference type="Proteomes" id="UP000542813"/>
    </source>
</evidence>
<protein>
    <submittedName>
        <fullName evidence="1">Uncharacterized protein</fullName>
    </submittedName>
</protein>
<accession>A0A7W9GXE3</accession>
<dbReference type="AlphaFoldDB" id="A0A7W9GXE3"/>
<name>A0A7W9GXE3_9ACTN</name>
<proteinExistence type="predicted"/>
<evidence type="ECO:0000313" key="1">
    <source>
        <dbReference type="EMBL" id="MBB5791529.1"/>
    </source>
</evidence>
<reference evidence="1 2" key="1">
    <citation type="submission" date="2020-08" db="EMBL/GenBank/DDBJ databases">
        <title>Sequencing the genomes of 1000 actinobacteria strains.</title>
        <authorList>
            <person name="Klenk H.-P."/>
        </authorList>
    </citation>
    <scope>NUCLEOTIDE SEQUENCE [LARGE SCALE GENOMIC DNA]</scope>
    <source>
        <strain evidence="1 2">DSM 102122</strain>
    </source>
</reference>
<gene>
    <name evidence="1" type="ORF">HD601_006104</name>
</gene>
<keyword evidence="2" id="KW-1185">Reference proteome</keyword>
<dbReference type="EMBL" id="JACHMM010000001">
    <property type="protein sequence ID" value="MBB5791529.1"/>
    <property type="molecule type" value="Genomic_DNA"/>
</dbReference>
<organism evidence="1 2">
    <name type="scientific">Jiangella mangrovi</name>
    <dbReference type="NCBI Taxonomy" id="1524084"/>
    <lineage>
        <taxon>Bacteria</taxon>
        <taxon>Bacillati</taxon>
        <taxon>Actinomycetota</taxon>
        <taxon>Actinomycetes</taxon>
        <taxon>Jiangellales</taxon>
        <taxon>Jiangellaceae</taxon>
        <taxon>Jiangella</taxon>
    </lineage>
</organism>